<dbReference type="Proteomes" id="UP000078492">
    <property type="component" value="Unassembled WGS sequence"/>
</dbReference>
<organism evidence="1 2">
    <name type="scientific">Trachymyrmex cornetzi</name>
    <dbReference type="NCBI Taxonomy" id="471704"/>
    <lineage>
        <taxon>Eukaryota</taxon>
        <taxon>Metazoa</taxon>
        <taxon>Ecdysozoa</taxon>
        <taxon>Arthropoda</taxon>
        <taxon>Hexapoda</taxon>
        <taxon>Insecta</taxon>
        <taxon>Pterygota</taxon>
        <taxon>Neoptera</taxon>
        <taxon>Endopterygota</taxon>
        <taxon>Hymenoptera</taxon>
        <taxon>Apocrita</taxon>
        <taxon>Aculeata</taxon>
        <taxon>Formicoidea</taxon>
        <taxon>Formicidae</taxon>
        <taxon>Myrmicinae</taxon>
        <taxon>Trachymyrmex</taxon>
    </lineage>
</organism>
<dbReference type="EMBL" id="KQ980107">
    <property type="protein sequence ID" value="KYN17618.1"/>
    <property type="molecule type" value="Genomic_DNA"/>
</dbReference>
<feature type="non-terminal residue" evidence="1">
    <location>
        <position position="1"/>
    </location>
</feature>
<sequence length="122" mass="14137">RNIEHVTHDVQFETCVENDETCFFEMRLILFYQLRVLAAEYSLTKQDYDSYFAVSTSDMRFTISPPTPKLSRMIFPCSSSPTMDIKRVFSKPSLSSASATFRPTPPQLRLLRPVCVLPSFWK</sequence>
<reference evidence="1 2" key="1">
    <citation type="submission" date="2015-09" db="EMBL/GenBank/DDBJ databases">
        <title>Trachymyrmex cornetzi WGS genome.</title>
        <authorList>
            <person name="Nygaard S."/>
            <person name="Hu H."/>
            <person name="Boomsma J."/>
            <person name="Zhang G."/>
        </authorList>
    </citation>
    <scope>NUCLEOTIDE SEQUENCE [LARGE SCALE GENOMIC DNA]</scope>
    <source>
        <strain evidence="1">Tcor2-1</strain>
        <tissue evidence="1">Whole body</tissue>
    </source>
</reference>
<evidence type="ECO:0000313" key="2">
    <source>
        <dbReference type="Proteomes" id="UP000078492"/>
    </source>
</evidence>
<dbReference type="AlphaFoldDB" id="A0A195DXL1"/>
<keyword evidence="2" id="KW-1185">Reference proteome</keyword>
<gene>
    <name evidence="1" type="ORF">ALC57_09987</name>
</gene>
<accession>A0A195DXL1</accession>
<proteinExistence type="predicted"/>
<evidence type="ECO:0000313" key="1">
    <source>
        <dbReference type="EMBL" id="KYN17618.1"/>
    </source>
</evidence>
<name>A0A195DXL1_9HYME</name>
<protein>
    <submittedName>
        <fullName evidence="1">Uncharacterized protein</fullName>
    </submittedName>
</protein>